<gene>
    <name evidence="1" type="ORF">EFD62_01840</name>
</gene>
<proteinExistence type="predicted"/>
<sequence length="242" mass="27509">MYPKSLRSVSIASVEVVANIIPLSTYGGKCDVAEIAATIRLCEPMCEDVCIIFPYIDSIYNPEVFTHSSKQILKSFKSEDSEEKQLLELIDASFERLKVETDEEKINMLIELLYSYKELRKCEYVLNIPEGQQFLKISFKKEIPKIDNGINKFDMGDFLSYFSLKGDSSNLGNITVLMPSKKLDMLIATCKPPNGLECAIDKYIIAERVVLSQFWSCGPSIEVSYRYHEENQNDYINSSTGL</sequence>
<dbReference type="RefSeq" id="WP_069194568.1">
    <property type="nucleotide sequence ID" value="NZ_RLII01000001.1"/>
</dbReference>
<dbReference type="Proteomes" id="UP000289166">
    <property type="component" value="Unassembled WGS sequence"/>
</dbReference>
<dbReference type="AlphaFoldDB" id="A0A4Q0I8A1"/>
<name>A0A4Q0I8A1_9FIRM</name>
<protein>
    <submittedName>
        <fullName evidence="1">Uncharacterized protein</fullName>
    </submittedName>
</protein>
<evidence type="ECO:0000313" key="2">
    <source>
        <dbReference type="Proteomes" id="UP000289166"/>
    </source>
</evidence>
<evidence type="ECO:0000313" key="1">
    <source>
        <dbReference type="EMBL" id="RXE60684.1"/>
    </source>
</evidence>
<accession>A0A4Q0I8A1</accession>
<reference evidence="2" key="1">
    <citation type="submission" date="2018-11" db="EMBL/GenBank/DDBJ databases">
        <title>Genome sequencing of a novel mesophilic and cellulolytic organism within the genus Hungateiclostridium.</title>
        <authorList>
            <person name="Rettenmaier R."/>
            <person name="Liebl W."/>
            <person name="Zverlov V."/>
        </authorList>
    </citation>
    <scope>NUCLEOTIDE SEQUENCE [LARGE SCALE GENOMIC DNA]</scope>
    <source>
        <strain evidence="2">N2K1</strain>
    </source>
</reference>
<dbReference type="EMBL" id="RLII01000001">
    <property type="protein sequence ID" value="RXE60684.1"/>
    <property type="molecule type" value="Genomic_DNA"/>
</dbReference>
<organism evidence="1 2">
    <name type="scientific">Acetivibrio mesophilus</name>
    <dbReference type="NCBI Taxonomy" id="2487273"/>
    <lineage>
        <taxon>Bacteria</taxon>
        <taxon>Bacillati</taxon>
        <taxon>Bacillota</taxon>
        <taxon>Clostridia</taxon>
        <taxon>Eubacteriales</taxon>
        <taxon>Oscillospiraceae</taxon>
        <taxon>Acetivibrio</taxon>
    </lineage>
</organism>
<keyword evidence="2" id="KW-1185">Reference proteome</keyword>
<comment type="caution">
    <text evidence="1">The sequence shown here is derived from an EMBL/GenBank/DDBJ whole genome shotgun (WGS) entry which is preliminary data.</text>
</comment>